<gene>
    <name evidence="1" type="ORF">SDC9_136859</name>
</gene>
<proteinExistence type="predicted"/>
<accession>A0A645DKF2</accession>
<dbReference type="AlphaFoldDB" id="A0A645DKF2"/>
<dbReference type="EMBL" id="VSSQ01037130">
    <property type="protein sequence ID" value="MPM89747.1"/>
    <property type="molecule type" value="Genomic_DNA"/>
</dbReference>
<reference evidence="1" key="1">
    <citation type="submission" date="2019-08" db="EMBL/GenBank/DDBJ databases">
        <authorList>
            <person name="Kucharzyk K."/>
            <person name="Murdoch R.W."/>
            <person name="Higgins S."/>
            <person name="Loffler F."/>
        </authorList>
    </citation>
    <scope>NUCLEOTIDE SEQUENCE</scope>
</reference>
<name>A0A645DKF2_9ZZZZ</name>
<protein>
    <submittedName>
        <fullName evidence="1">Uncharacterized protein</fullName>
    </submittedName>
</protein>
<comment type="caution">
    <text evidence="1">The sequence shown here is derived from an EMBL/GenBank/DDBJ whole genome shotgun (WGS) entry which is preliminary data.</text>
</comment>
<organism evidence="1">
    <name type="scientific">bioreactor metagenome</name>
    <dbReference type="NCBI Taxonomy" id="1076179"/>
    <lineage>
        <taxon>unclassified sequences</taxon>
        <taxon>metagenomes</taxon>
        <taxon>ecological metagenomes</taxon>
    </lineage>
</organism>
<sequence>MISPKVADAIATVVAPTAPAFSNTGPKAPAVPCPPTIGTDAVESPISGFNLNSFAKNTPVKS</sequence>
<evidence type="ECO:0000313" key="1">
    <source>
        <dbReference type="EMBL" id="MPM89747.1"/>
    </source>
</evidence>